<organism evidence="3 4">
    <name type="scientific">Phnomibacter ginsenosidimutans</name>
    <dbReference type="NCBI Taxonomy" id="2676868"/>
    <lineage>
        <taxon>Bacteria</taxon>
        <taxon>Pseudomonadati</taxon>
        <taxon>Bacteroidota</taxon>
        <taxon>Chitinophagia</taxon>
        <taxon>Chitinophagales</taxon>
        <taxon>Chitinophagaceae</taxon>
        <taxon>Phnomibacter</taxon>
    </lineage>
</organism>
<keyword evidence="4" id="KW-1185">Reference proteome</keyword>
<dbReference type="Proteomes" id="UP000426027">
    <property type="component" value="Chromosome"/>
</dbReference>
<dbReference type="AlphaFoldDB" id="A0A6I6GN68"/>
<gene>
    <name evidence="3" type="ORF">GLV81_05480</name>
</gene>
<accession>A0A6I6GN68</accession>
<dbReference type="PANTHER" id="PTHR42776:SF27">
    <property type="entry name" value="DIPEPTIDYL PEPTIDASE FAMILY MEMBER 6"/>
    <property type="match status" value="1"/>
</dbReference>
<dbReference type="KEGG" id="fls:GLV81_05480"/>
<dbReference type="GO" id="GO:0004252">
    <property type="term" value="F:serine-type endopeptidase activity"/>
    <property type="evidence" value="ECO:0007669"/>
    <property type="project" value="TreeGrafter"/>
</dbReference>
<dbReference type="Pfam" id="PF00326">
    <property type="entry name" value="Peptidase_S9"/>
    <property type="match status" value="1"/>
</dbReference>
<dbReference type="PANTHER" id="PTHR42776">
    <property type="entry name" value="SERINE PEPTIDASE S9 FAMILY MEMBER"/>
    <property type="match status" value="1"/>
</dbReference>
<evidence type="ECO:0000256" key="1">
    <source>
        <dbReference type="ARBA" id="ARBA00022801"/>
    </source>
</evidence>
<evidence type="ECO:0000313" key="3">
    <source>
        <dbReference type="EMBL" id="QGW29995.1"/>
    </source>
</evidence>
<evidence type="ECO:0000259" key="2">
    <source>
        <dbReference type="Pfam" id="PF00326"/>
    </source>
</evidence>
<sequence length="976" mass="109609">MLLAMSLAAGQLSAQKKPLDHSVYDGWESIQERVLSNNGEYVAFTVNPQEGDGRLVLANKANSWRLEVPRGYQVSLSADSRYAVFKIKPNYQETRDARIKKKRPDDMPKDSLGIVQLGSSNVLKIARVKAYKMPSDAGGWMAYHMDKPLPDTAKKAPVVPKNPQADSLRKVVDSLTALLQKFPEKVQQKYLKDAEGLGLNAEGLDADEPAGAAAGGGDAGTELVWYELATGKKLTWKNALDFTTDKMGNKLVIKTAKVGKGNAYVLSVDVAAAKVDTVMKAFNDVKNLTLDEQGLQLAFVAERDSSAKAIQKFYKLWYWRHGTDSAVLIADRTTAGKTNGWTVSEFANLSFSKSGERLMFGVAPVMPPKDTTVPEFEKAQLDIWHYKDDYLQPYQLRNLTRELNRSYLTVYHVGLKKVVQLADQQLQDVRPSGNGDGKWFWAVDDKASRIASQWAGRGKGDMYVIDPATGSKQLVKAGVDGMPMGTSMDGTTLLWYETGDKQYHTWKDGKEYVPSKGIKVALYDEENDVPDDPSPYGALSWEKDGSALYVYDRYDIWKLDPMAAKAPEMITGGIGRSYKWTIRWQNLNREENFVESGKPYLFTIFNNTDKTAAIKWQAIGKPFVLNKMAQQTLPTRLASFVKAKDADVLSFSTENYQQSPDIRVAALADAVSQPMQAIVLCQPNPQQSQYLWGTAELIEWKAYDGKMTQGIVYKPENFDPKKKYPMIAYFYETLSDGLYSYTAPAPTPSRLNIPFFVSRGYVVLAPDIHYRKGEPGQSAYDYIVSGARHLVKLGYVDSTKMGLQGQSWGGYQTVQLITMTKLFAAAWAGAPVANMTSAYGGIRWESGLNRQFQYEKTQSRIGATLWERQDLYLKNSPLFHLPKNKTPLVVMHNDADGAVPWYQGIELFTAMRRLNQPVWLLQYNNEAHNLVERRNRKDIQIREQQFFDWLLKGEKPAKWLTEGVPATMKGRDYGLE</sequence>
<proteinExistence type="predicted"/>
<feature type="domain" description="Peptidase S9 prolyl oligopeptidase catalytic" evidence="2">
    <location>
        <begin position="752"/>
        <end position="952"/>
    </location>
</feature>
<dbReference type="InterPro" id="IPR029058">
    <property type="entry name" value="AB_hydrolase_fold"/>
</dbReference>
<keyword evidence="1" id="KW-0378">Hydrolase</keyword>
<dbReference type="SUPFAM" id="SSF82171">
    <property type="entry name" value="DPP6 N-terminal domain-like"/>
    <property type="match status" value="1"/>
</dbReference>
<dbReference type="InterPro" id="IPR001375">
    <property type="entry name" value="Peptidase_S9_cat"/>
</dbReference>
<name>A0A6I6GN68_9BACT</name>
<evidence type="ECO:0000313" key="4">
    <source>
        <dbReference type="Proteomes" id="UP000426027"/>
    </source>
</evidence>
<protein>
    <submittedName>
        <fullName evidence="3">Prolyl oligopeptidase family serine peptidase</fullName>
    </submittedName>
</protein>
<dbReference type="GO" id="GO:0006508">
    <property type="term" value="P:proteolysis"/>
    <property type="evidence" value="ECO:0007669"/>
    <property type="project" value="InterPro"/>
</dbReference>
<dbReference type="EMBL" id="CP046566">
    <property type="protein sequence ID" value="QGW29995.1"/>
    <property type="molecule type" value="Genomic_DNA"/>
</dbReference>
<dbReference type="SUPFAM" id="SSF53474">
    <property type="entry name" value="alpha/beta-Hydrolases"/>
    <property type="match status" value="1"/>
</dbReference>
<dbReference type="Gene3D" id="3.40.50.1820">
    <property type="entry name" value="alpha/beta hydrolase"/>
    <property type="match status" value="1"/>
</dbReference>
<reference evidence="3 4" key="1">
    <citation type="submission" date="2019-11" db="EMBL/GenBank/DDBJ databases">
        <authorList>
            <person name="Im W.T."/>
        </authorList>
    </citation>
    <scope>NUCLEOTIDE SEQUENCE [LARGE SCALE GENOMIC DNA]</scope>
    <source>
        <strain evidence="3 4">SB-02</strain>
    </source>
</reference>